<keyword evidence="4" id="KW-1185">Reference proteome</keyword>
<evidence type="ECO:0000259" key="2">
    <source>
        <dbReference type="Pfam" id="PF00732"/>
    </source>
</evidence>
<dbReference type="GO" id="GO:0016614">
    <property type="term" value="F:oxidoreductase activity, acting on CH-OH group of donors"/>
    <property type="evidence" value="ECO:0007669"/>
    <property type="project" value="InterPro"/>
</dbReference>
<dbReference type="SUPFAM" id="SSF51905">
    <property type="entry name" value="FAD/NAD(P)-binding domain"/>
    <property type="match status" value="1"/>
</dbReference>
<dbReference type="PANTHER" id="PTHR11552:SF123">
    <property type="entry name" value="GMC OXIDOREDUCTASE (AFU_ORTHOLOGUE AFUA_2G01770)-RELATED"/>
    <property type="match status" value="1"/>
</dbReference>
<dbReference type="GO" id="GO:0050660">
    <property type="term" value="F:flavin adenine dinucleotide binding"/>
    <property type="evidence" value="ECO:0007669"/>
    <property type="project" value="InterPro"/>
</dbReference>
<gene>
    <name evidence="3" type="ORF">ASPCAL14986</name>
</gene>
<dbReference type="Pfam" id="PF00732">
    <property type="entry name" value="GMC_oxred_N"/>
    <property type="match status" value="1"/>
</dbReference>
<dbReference type="Gene3D" id="3.50.50.60">
    <property type="entry name" value="FAD/NAD(P)-binding domain"/>
    <property type="match status" value="1"/>
</dbReference>
<dbReference type="PANTHER" id="PTHR11552">
    <property type="entry name" value="GLUCOSE-METHANOL-CHOLINE GMC OXIDOREDUCTASE"/>
    <property type="match status" value="1"/>
</dbReference>
<dbReference type="Gene3D" id="3.30.560.10">
    <property type="entry name" value="Glucose Oxidase, domain 3"/>
    <property type="match status" value="1"/>
</dbReference>
<evidence type="ECO:0000256" key="1">
    <source>
        <dbReference type="ARBA" id="ARBA00010790"/>
    </source>
</evidence>
<reference evidence="4" key="1">
    <citation type="journal article" date="2016" name="Genome Announc.">
        <title>Draft genome sequences of fungus Aspergillus calidoustus.</title>
        <authorList>
            <person name="Horn F."/>
            <person name="Linde J."/>
            <person name="Mattern D.J."/>
            <person name="Walther G."/>
            <person name="Guthke R."/>
            <person name="Scherlach K."/>
            <person name="Martin K."/>
            <person name="Brakhage A.A."/>
            <person name="Petzke L."/>
            <person name="Valiante V."/>
        </authorList>
    </citation>
    <scope>NUCLEOTIDE SEQUENCE [LARGE SCALE GENOMIC DNA]</scope>
    <source>
        <strain evidence="4">SF006504</strain>
    </source>
</reference>
<dbReference type="EMBL" id="CDMC01000034">
    <property type="protein sequence ID" value="CEL11891.1"/>
    <property type="molecule type" value="Genomic_DNA"/>
</dbReference>
<comment type="similarity">
    <text evidence="1">Belongs to the GMC oxidoreductase family.</text>
</comment>
<feature type="domain" description="Glucose-methanol-choline oxidoreductase N-terminal" evidence="2">
    <location>
        <begin position="27"/>
        <end position="152"/>
    </location>
</feature>
<evidence type="ECO:0000313" key="4">
    <source>
        <dbReference type="Proteomes" id="UP000054771"/>
    </source>
</evidence>
<dbReference type="InterPro" id="IPR012132">
    <property type="entry name" value="GMC_OxRdtase"/>
</dbReference>
<dbReference type="InterPro" id="IPR000172">
    <property type="entry name" value="GMC_OxRdtase_N"/>
</dbReference>
<dbReference type="InterPro" id="IPR036188">
    <property type="entry name" value="FAD/NAD-bd_sf"/>
</dbReference>
<dbReference type="STRING" id="454130.A0A0U5GJC8"/>
<proteinExistence type="inferred from homology"/>
<protein>
    <recommendedName>
        <fullName evidence="2">Glucose-methanol-choline oxidoreductase N-terminal domain-containing protein</fullName>
    </recommendedName>
</protein>
<evidence type="ECO:0000313" key="3">
    <source>
        <dbReference type="EMBL" id="CEL11891.1"/>
    </source>
</evidence>
<accession>A0A0U5GJC8</accession>
<organism evidence="3 4">
    <name type="scientific">Aspergillus calidoustus</name>
    <dbReference type="NCBI Taxonomy" id="454130"/>
    <lineage>
        <taxon>Eukaryota</taxon>
        <taxon>Fungi</taxon>
        <taxon>Dikarya</taxon>
        <taxon>Ascomycota</taxon>
        <taxon>Pezizomycotina</taxon>
        <taxon>Eurotiomycetes</taxon>
        <taxon>Eurotiomycetidae</taxon>
        <taxon>Eurotiales</taxon>
        <taxon>Aspergillaceae</taxon>
        <taxon>Aspergillus</taxon>
        <taxon>Aspergillus subgen. Nidulantes</taxon>
    </lineage>
</organism>
<sequence>METIAIDTESRSTTSTHNMSTKTNNTYTYIIAGGGLAGSTLASLLSTTHPSAKILVIEAGPDVSKHPLTSSPLTCFGAHNSPLDWAYTTVPQAHLNNRECYNAAAKALGGASAINYGTWTRGDAADYDRWAEVVGDEGWSMRGFCRIFERLRRVLVRGGMTAGMRMGSTGRFTMDVSPGVMRRGSIRFASH</sequence>
<name>A0A0U5GJC8_ASPCI</name>
<dbReference type="Proteomes" id="UP000054771">
    <property type="component" value="Unassembled WGS sequence"/>
</dbReference>
<dbReference type="AlphaFoldDB" id="A0A0U5GJC8"/>
<dbReference type="OrthoDB" id="269227at2759"/>